<feature type="transmembrane region" description="Helical" evidence="1">
    <location>
        <begin position="33"/>
        <end position="52"/>
    </location>
</feature>
<protein>
    <submittedName>
        <fullName evidence="3 4">Uncharacterized protein</fullName>
    </submittedName>
</protein>
<gene>
    <name evidence="3" type="ORF">GLYMA_15G156800</name>
</gene>
<dbReference type="InParanoid" id="K7MBK3"/>
<proteinExistence type="predicted"/>
<organism evidence="4">
    <name type="scientific">Glycine max</name>
    <name type="common">Soybean</name>
    <name type="synonym">Glycine hispida</name>
    <dbReference type="NCBI Taxonomy" id="3847"/>
    <lineage>
        <taxon>Eukaryota</taxon>
        <taxon>Viridiplantae</taxon>
        <taxon>Streptophyta</taxon>
        <taxon>Embryophyta</taxon>
        <taxon>Tracheophyta</taxon>
        <taxon>Spermatophyta</taxon>
        <taxon>Magnoliopsida</taxon>
        <taxon>eudicotyledons</taxon>
        <taxon>Gunneridae</taxon>
        <taxon>Pentapetalae</taxon>
        <taxon>rosids</taxon>
        <taxon>fabids</taxon>
        <taxon>Fabales</taxon>
        <taxon>Fabaceae</taxon>
        <taxon>Papilionoideae</taxon>
        <taxon>50 kb inversion clade</taxon>
        <taxon>NPAAA clade</taxon>
        <taxon>indigoferoid/millettioid clade</taxon>
        <taxon>Phaseoleae</taxon>
        <taxon>Glycine</taxon>
        <taxon>Glycine subgen. Soja</taxon>
    </lineage>
</organism>
<evidence type="ECO:0000256" key="1">
    <source>
        <dbReference type="SAM" id="Phobius"/>
    </source>
</evidence>
<dbReference type="Proteomes" id="UP000008827">
    <property type="component" value="Chromosome 15"/>
</dbReference>
<name>K7MBK3_SOYBN</name>
<feature type="chain" id="PRO_5014581663" evidence="2">
    <location>
        <begin position="18"/>
        <end position="59"/>
    </location>
</feature>
<keyword evidence="1" id="KW-0812">Transmembrane</keyword>
<keyword evidence="5" id="KW-1185">Reference proteome</keyword>
<dbReference type="PaxDb" id="3847-GLYMA15G16860.1"/>
<dbReference type="EMBL" id="CM000848">
    <property type="protein sequence ID" value="KRH12171.1"/>
    <property type="molecule type" value="Genomic_DNA"/>
</dbReference>
<keyword evidence="1" id="KW-1133">Transmembrane helix</keyword>
<evidence type="ECO:0000313" key="5">
    <source>
        <dbReference type="Proteomes" id="UP000008827"/>
    </source>
</evidence>
<feature type="signal peptide" evidence="2">
    <location>
        <begin position="1"/>
        <end position="17"/>
    </location>
</feature>
<dbReference type="EnsemblPlants" id="KRH12171">
    <property type="protein sequence ID" value="KRH12171"/>
    <property type="gene ID" value="GLYMA_15G156800"/>
</dbReference>
<sequence>MSVMILLLLLKSMPGTGIKNVGFIVSMGLDSKVNIFVVCVFFNMLWWVDFGFRTVVRIL</sequence>
<evidence type="ECO:0000313" key="3">
    <source>
        <dbReference type="EMBL" id="KRH12171.1"/>
    </source>
</evidence>
<reference evidence="4" key="2">
    <citation type="submission" date="2018-02" db="UniProtKB">
        <authorList>
            <consortium name="EnsemblPlants"/>
        </authorList>
    </citation>
    <scope>IDENTIFICATION</scope>
    <source>
        <strain evidence="4">Williams 82</strain>
    </source>
</reference>
<dbReference type="Gramene" id="KRH12171">
    <property type="protein sequence ID" value="KRH12171"/>
    <property type="gene ID" value="GLYMA_15G156800"/>
</dbReference>
<keyword evidence="2" id="KW-0732">Signal</keyword>
<accession>K7MBK3</accession>
<reference evidence="3 4" key="1">
    <citation type="journal article" date="2010" name="Nature">
        <title>Genome sequence of the palaeopolyploid soybean.</title>
        <authorList>
            <person name="Schmutz J."/>
            <person name="Cannon S.B."/>
            <person name="Schlueter J."/>
            <person name="Ma J."/>
            <person name="Mitros T."/>
            <person name="Nelson W."/>
            <person name="Hyten D.L."/>
            <person name="Song Q."/>
            <person name="Thelen J.J."/>
            <person name="Cheng J."/>
            <person name="Xu D."/>
            <person name="Hellsten U."/>
            <person name="May G.D."/>
            <person name="Yu Y."/>
            <person name="Sakurai T."/>
            <person name="Umezawa T."/>
            <person name="Bhattacharyya M.K."/>
            <person name="Sandhu D."/>
            <person name="Valliyodan B."/>
            <person name="Lindquist E."/>
            <person name="Peto M."/>
            <person name="Grant D."/>
            <person name="Shu S."/>
            <person name="Goodstein D."/>
            <person name="Barry K."/>
            <person name="Futrell-Griggs M."/>
            <person name="Abernathy B."/>
            <person name="Du J."/>
            <person name="Tian Z."/>
            <person name="Zhu L."/>
            <person name="Gill N."/>
            <person name="Joshi T."/>
            <person name="Libault M."/>
            <person name="Sethuraman A."/>
            <person name="Zhang X.-C."/>
            <person name="Shinozaki K."/>
            <person name="Nguyen H.T."/>
            <person name="Wing R.A."/>
            <person name="Cregan P."/>
            <person name="Specht J."/>
            <person name="Grimwood J."/>
            <person name="Rokhsar D."/>
            <person name="Stacey G."/>
            <person name="Shoemaker R.C."/>
            <person name="Jackson S.A."/>
        </authorList>
    </citation>
    <scope>NUCLEOTIDE SEQUENCE [LARGE SCALE GENOMIC DNA]</scope>
    <source>
        <strain evidence="4">cv. Williams 82</strain>
        <tissue evidence="3">Callus</tissue>
    </source>
</reference>
<reference evidence="3" key="3">
    <citation type="submission" date="2018-07" db="EMBL/GenBank/DDBJ databases">
        <title>WGS assembly of Glycine max.</title>
        <authorList>
            <person name="Schmutz J."/>
            <person name="Cannon S."/>
            <person name="Schlueter J."/>
            <person name="Ma J."/>
            <person name="Mitros T."/>
            <person name="Nelson W."/>
            <person name="Hyten D."/>
            <person name="Song Q."/>
            <person name="Thelen J."/>
            <person name="Cheng J."/>
            <person name="Xu D."/>
            <person name="Hellsten U."/>
            <person name="May G."/>
            <person name="Yu Y."/>
            <person name="Sakurai T."/>
            <person name="Umezawa T."/>
            <person name="Bhattacharyya M."/>
            <person name="Sandhu D."/>
            <person name="Valliyodan B."/>
            <person name="Lindquist E."/>
            <person name="Peto M."/>
            <person name="Grant D."/>
            <person name="Shu S."/>
            <person name="Goodstein D."/>
            <person name="Barry K."/>
            <person name="Futrell-Griggs M."/>
            <person name="Abernathy B."/>
            <person name="Du J."/>
            <person name="Tian Z."/>
            <person name="Zhu L."/>
            <person name="Gill N."/>
            <person name="Joshi T."/>
            <person name="Libault M."/>
            <person name="Sethuraman A."/>
            <person name="Zhang X."/>
            <person name="Shinozaki K."/>
            <person name="Nguyen H."/>
            <person name="Wing R."/>
            <person name="Cregan P."/>
            <person name="Specht J."/>
            <person name="Grimwood J."/>
            <person name="Rokhsar D."/>
            <person name="Stacey G."/>
            <person name="Shoemaker R."/>
            <person name="Jackson S."/>
        </authorList>
    </citation>
    <scope>NUCLEOTIDE SEQUENCE</scope>
    <source>
        <tissue evidence="3">Callus</tissue>
    </source>
</reference>
<dbReference type="AlphaFoldDB" id="K7MBK3"/>
<evidence type="ECO:0000313" key="4">
    <source>
        <dbReference type="EnsemblPlants" id="KRH12171"/>
    </source>
</evidence>
<evidence type="ECO:0000256" key="2">
    <source>
        <dbReference type="SAM" id="SignalP"/>
    </source>
</evidence>
<keyword evidence="1" id="KW-0472">Membrane</keyword>
<dbReference type="HOGENOM" id="CLU_2965551_0_0_1"/>